<reference evidence="1 2" key="1">
    <citation type="journal article" date="2019" name="Commun. Biol.">
        <title>The bagworm genome reveals a unique fibroin gene that provides high tensile strength.</title>
        <authorList>
            <person name="Kono N."/>
            <person name="Nakamura H."/>
            <person name="Ohtoshi R."/>
            <person name="Tomita M."/>
            <person name="Numata K."/>
            <person name="Arakawa K."/>
        </authorList>
    </citation>
    <scope>NUCLEOTIDE SEQUENCE [LARGE SCALE GENOMIC DNA]</scope>
</reference>
<keyword evidence="2" id="KW-1185">Reference proteome</keyword>
<evidence type="ECO:0000313" key="2">
    <source>
        <dbReference type="Proteomes" id="UP000299102"/>
    </source>
</evidence>
<dbReference type="AlphaFoldDB" id="A0A4C1TBX4"/>
<organism evidence="1 2">
    <name type="scientific">Eumeta variegata</name>
    <name type="common">Bagworm moth</name>
    <name type="synonym">Eumeta japonica</name>
    <dbReference type="NCBI Taxonomy" id="151549"/>
    <lineage>
        <taxon>Eukaryota</taxon>
        <taxon>Metazoa</taxon>
        <taxon>Ecdysozoa</taxon>
        <taxon>Arthropoda</taxon>
        <taxon>Hexapoda</taxon>
        <taxon>Insecta</taxon>
        <taxon>Pterygota</taxon>
        <taxon>Neoptera</taxon>
        <taxon>Endopterygota</taxon>
        <taxon>Lepidoptera</taxon>
        <taxon>Glossata</taxon>
        <taxon>Ditrysia</taxon>
        <taxon>Tineoidea</taxon>
        <taxon>Psychidae</taxon>
        <taxon>Oiketicinae</taxon>
        <taxon>Eumeta</taxon>
    </lineage>
</organism>
<accession>A0A4C1TBX4</accession>
<dbReference type="Proteomes" id="UP000299102">
    <property type="component" value="Unassembled WGS sequence"/>
</dbReference>
<gene>
    <name evidence="1" type="ORF">EVAR_69923_1</name>
</gene>
<proteinExistence type="predicted"/>
<dbReference type="EMBL" id="BGZK01004772">
    <property type="protein sequence ID" value="GBP10811.1"/>
    <property type="molecule type" value="Genomic_DNA"/>
</dbReference>
<sequence>MYKILKEKPSYKRQAKNFRLDVNEIRDSSLLRTGRYKALNVYQSSDSNLGHQRRAIPARHQTTPQSWILSVKVIGSRRRDLRAAAADYDAAGLVGWFSC</sequence>
<evidence type="ECO:0000313" key="1">
    <source>
        <dbReference type="EMBL" id="GBP10811.1"/>
    </source>
</evidence>
<protein>
    <submittedName>
        <fullName evidence="1">Uncharacterized protein</fullName>
    </submittedName>
</protein>
<comment type="caution">
    <text evidence="1">The sequence shown here is derived from an EMBL/GenBank/DDBJ whole genome shotgun (WGS) entry which is preliminary data.</text>
</comment>
<name>A0A4C1TBX4_EUMVA</name>